<evidence type="ECO:0000256" key="6">
    <source>
        <dbReference type="ARBA" id="ARBA00023136"/>
    </source>
</evidence>
<feature type="transmembrane region" description="Helical" evidence="7">
    <location>
        <begin position="281"/>
        <end position="304"/>
    </location>
</feature>
<evidence type="ECO:0000256" key="7">
    <source>
        <dbReference type="SAM" id="Phobius"/>
    </source>
</evidence>
<gene>
    <name evidence="9" type="ORF">NA56DRAFT_642511</name>
</gene>
<evidence type="ECO:0000256" key="1">
    <source>
        <dbReference type="ARBA" id="ARBA00004141"/>
    </source>
</evidence>
<sequence>MDDGRLDDLVIEAHRIGSNGPPVNGITYVPKTEIEAISLDLDGSEEDRPEYLRPELRHYQIFFIIISAVIGTSAFNTAGQVLGLAGPIGLLVAITLTGAIAASTGETVGEMVQVFRVPNAIFEYIAAWVDEDIAWVAGIMYWYCWATILPEEMLSAAALIKYWKLESTWPPLIFYFLVPAFFVGLNLFPVYVYGWIETVGGALKTLLLIVVSCIMFGVSQQDGRHAYIAAGLTDDGLHALSPAKAFCYGVPTIVLGFLGVESIAVAAFEARSHKDIVYPALWVHWIVYAMYFFVTVGIVVSVWWKNPELPSIFGNTIHGRNLNTTNATSSLLSHNTTSATILAMESVNSNLAGFVNACLIFSVMSAGNTAIYYSSRTLWGLTYNLQGQNRVSRWFKKLSPLMPSSGAPIRTIFFGWLIFFWIPWLQLVPSNARVLQVMSLSSSISCLLVWLALMVAFLRYKKWTTLCARPLEEAGLGKYVRNTKGYRTMAKNYLMLLQPGFAIFAAAGIIFIFILCSALWWDTTATAAEIFAVFGPHMVAVTLVLLIKFFRGTLNRWLVPLNPDGRDLIKRIQYLEFIADTRYQNNRDKVG</sequence>
<feature type="transmembrane region" description="Helical" evidence="7">
    <location>
        <begin position="351"/>
        <end position="373"/>
    </location>
</feature>
<keyword evidence="5 7" id="KW-1133">Transmembrane helix</keyword>
<proteinExistence type="predicted"/>
<evidence type="ECO:0000256" key="2">
    <source>
        <dbReference type="ARBA" id="ARBA00022448"/>
    </source>
</evidence>
<dbReference type="GO" id="GO:0016020">
    <property type="term" value="C:membrane"/>
    <property type="evidence" value="ECO:0007669"/>
    <property type="project" value="UniProtKB-SubCell"/>
</dbReference>
<protein>
    <recommendedName>
        <fullName evidence="8">Amino acid permease/ SLC12A domain-containing protein</fullName>
    </recommendedName>
</protein>
<evidence type="ECO:0000313" key="10">
    <source>
        <dbReference type="Proteomes" id="UP000235672"/>
    </source>
</evidence>
<dbReference type="PANTHER" id="PTHR43341:SF1">
    <property type="entry name" value="GENERAL AMINO-ACID PERMEASE GAP1"/>
    <property type="match status" value="1"/>
</dbReference>
<organism evidence="9 10">
    <name type="scientific">Hyaloscypha hepaticicola</name>
    <dbReference type="NCBI Taxonomy" id="2082293"/>
    <lineage>
        <taxon>Eukaryota</taxon>
        <taxon>Fungi</taxon>
        <taxon>Dikarya</taxon>
        <taxon>Ascomycota</taxon>
        <taxon>Pezizomycotina</taxon>
        <taxon>Leotiomycetes</taxon>
        <taxon>Helotiales</taxon>
        <taxon>Hyaloscyphaceae</taxon>
        <taxon>Hyaloscypha</taxon>
    </lineage>
</organism>
<keyword evidence="6 7" id="KW-0472">Membrane</keyword>
<dbReference type="GO" id="GO:0015171">
    <property type="term" value="F:amino acid transmembrane transporter activity"/>
    <property type="evidence" value="ECO:0007669"/>
    <property type="project" value="TreeGrafter"/>
</dbReference>
<feature type="transmembrane region" description="Helical" evidence="7">
    <location>
        <begin position="527"/>
        <end position="547"/>
    </location>
</feature>
<evidence type="ECO:0000256" key="5">
    <source>
        <dbReference type="ARBA" id="ARBA00022989"/>
    </source>
</evidence>
<accession>A0A2J6QGX9</accession>
<keyword evidence="4" id="KW-0029">Amino-acid transport</keyword>
<dbReference type="Pfam" id="PF00324">
    <property type="entry name" value="AA_permease"/>
    <property type="match status" value="1"/>
</dbReference>
<evidence type="ECO:0000313" key="9">
    <source>
        <dbReference type="EMBL" id="PMD25526.1"/>
    </source>
</evidence>
<evidence type="ECO:0000256" key="3">
    <source>
        <dbReference type="ARBA" id="ARBA00022692"/>
    </source>
</evidence>
<dbReference type="InterPro" id="IPR004841">
    <property type="entry name" value="AA-permease/SLC12A_dom"/>
</dbReference>
<reference evidence="9 10" key="1">
    <citation type="submission" date="2016-05" db="EMBL/GenBank/DDBJ databases">
        <title>A degradative enzymes factory behind the ericoid mycorrhizal symbiosis.</title>
        <authorList>
            <consortium name="DOE Joint Genome Institute"/>
            <person name="Martino E."/>
            <person name="Morin E."/>
            <person name="Grelet G."/>
            <person name="Kuo A."/>
            <person name="Kohler A."/>
            <person name="Daghino S."/>
            <person name="Barry K."/>
            <person name="Choi C."/>
            <person name="Cichocki N."/>
            <person name="Clum A."/>
            <person name="Copeland A."/>
            <person name="Hainaut M."/>
            <person name="Haridas S."/>
            <person name="Labutti K."/>
            <person name="Lindquist E."/>
            <person name="Lipzen A."/>
            <person name="Khouja H.-R."/>
            <person name="Murat C."/>
            <person name="Ohm R."/>
            <person name="Olson A."/>
            <person name="Spatafora J."/>
            <person name="Veneault-Fourrey C."/>
            <person name="Henrissat B."/>
            <person name="Grigoriev I."/>
            <person name="Martin F."/>
            <person name="Perotto S."/>
        </authorList>
    </citation>
    <scope>NUCLEOTIDE SEQUENCE [LARGE SCALE GENOMIC DNA]</scope>
    <source>
        <strain evidence="9 10">UAMH 7357</strain>
    </source>
</reference>
<feature type="transmembrane region" description="Helical" evidence="7">
    <location>
        <begin position="437"/>
        <end position="460"/>
    </location>
</feature>
<dbReference type="EMBL" id="KZ613470">
    <property type="protein sequence ID" value="PMD25526.1"/>
    <property type="molecule type" value="Genomic_DNA"/>
</dbReference>
<dbReference type="Proteomes" id="UP000235672">
    <property type="component" value="Unassembled WGS sequence"/>
</dbReference>
<dbReference type="Gene3D" id="1.20.1740.10">
    <property type="entry name" value="Amino acid/polyamine transporter I"/>
    <property type="match status" value="1"/>
</dbReference>
<feature type="transmembrane region" description="Helical" evidence="7">
    <location>
        <begin position="199"/>
        <end position="218"/>
    </location>
</feature>
<keyword evidence="2" id="KW-0813">Transport</keyword>
<feature type="transmembrane region" description="Helical" evidence="7">
    <location>
        <begin position="172"/>
        <end position="193"/>
    </location>
</feature>
<feature type="transmembrane region" description="Helical" evidence="7">
    <location>
        <begin position="58"/>
        <end position="75"/>
    </location>
</feature>
<name>A0A2J6QGX9_9HELO</name>
<feature type="domain" description="Amino acid permease/ SLC12A" evidence="8">
    <location>
        <begin position="61"/>
        <end position="494"/>
    </location>
</feature>
<feature type="transmembrane region" description="Helical" evidence="7">
    <location>
        <begin position="493"/>
        <end position="521"/>
    </location>
</feature>
<evidence type="ECO:0000256" key="4">
    <source>
        <dbReference type="ARBA" id="ARBA00022970"/>
    </source>
</evidence>
<feature type="transmembrane region" description="Helical" evidence="7">
    <location>
        <begin position="407"/>
        <end position="425"/>
    </location>
</feature>
<evidence type="ECO:0000259" key="8">
    <source>
        <dbReference type="Pfam" id="PF00324"/>
    </source>
</evidence>
<dbReference type="InterPro" id="IPR050524">
    <property type="entry name" value="APC_YAT"/>
</dbReference>
<dbReference type="PANTHER" id="PTHR43341">
    <property type="entry name" value="AMINO ACID PERMEASE"/>
    <property type="match status" value="1"/>
</dbReference>
<feature type="transmembrane region" description="Helical" evidence="7">
    <location>
        <begin position="82"/>
        <end position="102"/>
    </location>
</feature>
<dbReference type="OrthoDB" id="3900342at2759"/>
<dbReference type="AlphaFoldDB" id="A0A2J6QGX9"/>
<keyword evidence="10" id="KW-1185">Reference proteome</keyword>
<keyword evidence="3 7" id="KW-0812">Transmembrane</keyword>
<comment type="subcellular location">
    <subcellularLocation>
        <location evidence="1">Membrane</location>
        <topology evidence="1">Multi-pass membrane protein</topology>
    </subcellularLocation>
</comment>
<dbReference type="STRING" id="1745343.A0A2J6QGX9"/>